<dbReference type="FunFam" id="3.20.20.70:FF:000024">
    <property type="entry name" value="Indole-3-glycerol phosphate synthase"/>
    <property type="match status" value="1"/>
</dbReference>
<comment type="pathway">
    <text evidence="2 9">Amino-acid biosynthesis; L-tryptophan biosynthesis; L-tryptophan from chorismate: step 4/5.</text>
</comment>
<dbReference type="PANTHER" id="PTHR22854:SF2">
    <property type="entry name" value="INDOLE-3-GLYCEROL-PHOSPHATE SYNTHASE"/>
    <property type="match status" value="1"/>
</dbReference>
<dbReference type="PROSITE" id="PS00614">
    <property type="entry name" value="IGPS"/>
    <property type="match status" value="1"/>
</dbReference>
<gene>
    <name evidence="9 11" type="primary">trpC</name>
    <name evidence="11" type="ORF">IAC96_09340</name>
</gene>
<evidence type="ECO:0000256" key="1">
    <source>
        <dbReference type="ARBA" id="ARBA00001633"/>
    </source>
</evidence>
<dbReference type="AlphaFoldDB" id="A0A9D1EFC1"/>
<reference evidence="11" key="2">
    <citation type="journal article" date="2021" name="PeerJ">
        <title>Extensive microbial diversity within the chicken gut microbiome revealed by metagenomics and culture.</title>
        <authorList>
            <person name="Gilroy R."/>
            <person name="Ravi A."/>
            <person name="Getino M."/>
            <person name="Pursley I."/>
            <person name="Horton D.L."/>
            <person name="Alikhan N.F."/>
            <person name="Baker D."/>
            <person name="Gharbi K."/>
            <person name="Hall N."/>
            <person name="Watson M."/>
            <person name="Adriaenssens E.M."/>
            <person name="Foster-Nyarko E."/>
            <person name="Jarju S."/>
            <person name="Secka A."/>
            <person name="Antonio M."/>
            <person name="Oren A."/>
            <person name="Chaudhuri R.R."/>
            <person name="La Ragione R."/>
            <person name="Hildebrand F."/>
            <person name="Pallen M.J."/>
        </authorList>
    </citation>
    <scope>NUCLEOTIDE SEQUENCE</scope>
    <source>
        <strain evidence="11">ChiW13-3771</strain>
    </source>
</reference>
<dbReference type="GO" id="GO:0004425">
    <property type="term" value="F:indole-3-glycerol-phosphate synthase activity"/>
    <property type="evidence" value="ECO:0007669"/>
    <property type="project" value="UniProtKB-UniRule"/>
</dbReference>
<comment type="similarity">
    <text evidence="3 9">Belongs to the TrpC family.</text>
</comment>
<evidence type="ECO:0000256" key="3">
    <source>
        <dbReference type="ARBA" id="ARBA00008737"/>
    </source>
</evidence>
<keyword evidence="5 9" id="KW-0210">Decarboxylase</keyword>
<dbReference type="HAMAP" id="MF_00134_B">
    <property type="entry name" value="IGPS_B"/>
    <property type="match status" value="1"/>
</dbReference>
<accession>A0A9D1EFC1</accession>
<dbReference type="InterPro" id="IPR013785">
    <property type="entry name" value="Aldolase_TIM"/>
</dbReference>
<dbReference type="Pfam" id="PF00218">
    <property type="entry name" value="IGPS"/>
    <property type="match status" value="1"/>
</dbReference>
<evidence type="ECO:0000256" key="6">
    <source>
        <dbReference type="ARBA" id="ARBA00022822"/>
    </source>
</evidence>
<evidence type="ECO:0000259" key="10">
    <source>
        <dbReference type="Pfam" id="PF00218"/>
    </source>
</evidence>
<sequence>MILDELAAYSKLRVEQAKQQLSFEAIKEKAMQLPKGDFRFERILSQPEVSFICEVKKASPSKGIIAEQFPYKEIARQYEEAGADAISVLTEPKWFLGSDQYLSEIRKEVSLPILRKDFTVDAYQIYEAKLLGADAVLLICAILNTKTIHDYLQICEELGLSAIVEAHEEAEIASAIKAGAKIIGVNNRNLKNFTVNFQNCTSLRKYIPEHILFVAESGVKTVEDVASLANAGANAILIGETLMRSNQKKELLHTFCKAAQTS</sequence>
<evidence type="ECO:0000256" key="8">
    <source>
        <dbReference type="ARBA" id="ARBA00023239"/>
    </source>
</evidence>
<keyword evidence="7 9" id="KW-0057">Aromatic amino acid biosynthesis</keyword>
<dbReference type="InterPro" id="IPR045186">
    <property type="entry name" value="Indole-3-glycerol_P_synth"/>
</dbReference>
<dbReference type="SUPFAM" id="SSF51366">
    <property type="entry name" value="Ribulose-phoshate binding barrel"/>
    <property type="match status" value="1"/>
</dbReference>
<dbReference type="GO" id="GO:0000162">
    <property type="term" value="P:L-tryptophan biosynthetic process"/>
    <property type="evidence" value="ECO:0007669"/>
    <property type="project" value="UniProtKB-UniRule"/>
</dbReference>
<dbReference type="NCBIfam" id="NF001377">
    <property type="entry name" value="PRK00278.2-4"/>
    <property type="match status" value="1"/>
</dbReference>
<dbReference type="Gene3D" id="3.20.20.70">
    <property type="entry name" value="Aldolase class I"/>
    <property type="match status" value="1"/>
</dbReference>
<keyword evidence="6 9" id="KW-0822">Tryptophan biosynthesis</keyword>
<comment type="caution">
    <text evidence="11">The sequence shown here is derived from an EMBL/GenBank/DDBJ whole genome shotgun (WGS) entry which is preliminary data.</text>
</comment>
<evidence type="ECO:0000256" key="4">
    <source>
        <dbReference type="ARBA" id="ARBA00022605"/>
    </source>
</evidence>
<evidence type="ECO:0000313" key="11">
    <source>
        <dbReference type="EMBL" id="HIR89140.1"/>
    </source>
</evidence>
<evidence type="ECO:0000256" key="2">
    <source>
        <dbReference type="ARBA" id="ARBA00004696"/>
    </source>
</evidence>
<reference evidence="11" key="1">
    <citation type="submission" date="2020-10" db="EMBL/GenBank/DDBJ databases">
        <authorList>
            <person name="Gilroy R."/>
        </authorList>
    </citation>
    <scope>NUCLEOTIDE SEQUENCE</scope>
    <source>
        <strain evidence="11">ChiW13-3771</strain>
    </source>
</reference>
<evidence type="ECO:0000256" key="9">
    <source>
        <dbReference type="HAMAP-Rule" id="MF_00134"/>
    </source>
</evidence>
<evidence type="ECO:0000256" key="7">
    <source>
        <dbReference type="ARBA" id="ARBA00023141"/>
    </source>
</evidence>
<dbReference type="InterPro" id="IPR013798">
    <property type="entry name" value="Indole-3-glycerol_P_synth_dom"/>
</dbReference>
<keyword evidence="8 9" id="KW-0456">Lyase</keyword>
<dbReference type="EC" id="4.1.1.48" evidence="9"/>
<evidence type="ECO:0000313" key="12">
    <source>
        <dbReference type="Proteomes" id="UP000824201"/>
    </source>
</evidence>
<dbReference type="InterPro" id="IPR001468">
    <property type="entry name" value="Indole-3-GlycerolPSynthase_CS"/>
</dbReference>
<dbReference type="CDD" id="cd00331">
    <property type="entry name" value="IGPS"/>
    <property type="match status" value="1"/>
</dbReference>
<protein>
    <recommendedName>
        <fullName evidence="9">Indole-3-glycerol phosphate synthase</fullName>
        <shortName evidence="9">IGPS</shortName>
        <ecNumber evidence="9">4.1.1.48</ecNumber>
    </recommendedName>
</protein>
<feature type="domain" description="Indole-3-glycerol phosphate synthase" evidence="10">
    <location>
        <begin position="3"/>
        <end position="253"/>
    </location>
</feature>
<dbReference type="GO" id="GO:0004640">
    <property type="term" value="F:phosphoribosylanthranilate isomerase activity"/>
    <property type="evidence" value="ECO:0007669"/>
    <property type="project" value="TreeGrafter"/>
</dbReference>
<dbReference type="Proteomes" id="UP000824201">
    <property type="component" value="Unassembled WGS sequence"/>
</dbReference>
<organism evidence="11 12">
    <name type="scientific">Candidatus Fimimorpha faecalis</name>
    <dbReference type="NCBI Taxonomy" id="2840824"/>
    <lineage>
        <taxon>Bacteria</taxon>
        <taxon>Bacillati</taxon>
        <taxon>Bacillota</taxon>
        <taxon>Clostridia</taxon>
        <taxon>Eubacteriales</taxon>
        <taxon>Candidatus Fimimorpha</taxon>
    </lineage>
</organism>
<dbReference type="PANTHER" id="PTHR22854">
    <property type="entry name" value="TRYPTOPHAN BIOSYNTHESIS PROTEIN"/>
    <property type="match status" value="1"/>
</dbReference>
<name>A0A9D1EFC1_9FIRM</name>
<keyword evidence="4 9" id="KW-0028">Amino-acid biosynthesis</keyword>
<evidence type="ECO:0000256" key="5">
    <source>
        <dbReference type="ARBA" id="ARBA00022793"/>
    </source>
</evidence>
<dbReference type="InterPro" id="IPR011060">
    <property type="entry name" value="RibuloseP-bd_barrel"/>
</dbReference>
<dbReference type="EMBL" id="DVHN01000122">
    <property type="protein sequence ID" value="HIR89140.1"/>
    <property type="molecule type" value="Genomic_DNA"/>
</dbReference>
<comment type="catalytic activity">
    <reaction evidence="1 9">
        <text>1-(2-carboxyphenylamino)-1-deoxy-D-ribulose 5-phosphate + H(+) = (1S,2R)-1-C-(indol-3-yl)glycerol 3-phosphate + CO2 + H2O</text>
        <dbReference type="Rhea" id="RHEA:23476"/>
        <dbReference type="ChEBI" id="CHEBI:15377"/>
        <dbReference type="ChEBI" id="CHEBI:15378"/>
        <dbReference type="ChEBI" id="CHEBI:16526"/>
        <dbReference type="ChEBI" id="CHEBI:58613"/>
        <dbReference type="ChEBI" id="CHEBI:58866"/>
        <dbReference type="EC" id="4.1.1.48"/>
    </reaction>
</comment>
<proteinExistence type="inferred from homology"/>